<dbReference type="Proteomes" id="UP001499852">
    <property type="component" value="Unassembled WGS sequence"/>
</dbReference>
<evidence type="ECO:0000313" key="3">
    <source>
        <dbReference type="Proteomes" id="UP001499852"/>
    </source>
</evidence>
<gene>
    <name evidence="2" type="ORF">GCM10023213_21490</name>
</gene>
<feature type="chain" id="PRO_5046496715" description="DUF4412 domain-containing protein" evidence="1">
    <location>
        <begin position="23"/>
        <end position="256"/>
    </location>
</feature>
<protein>
    <recommendedName>
        <fullName evidence="4">DUF4412 domain-containing protein</fullName>
    </recommendedName>
</protein>
<evidence type="ECO:0000313" key="2">
    <source>
        <dbReference type="EMBL" id="GAA5139920.1"/>
    </source>
</evidence>
<feature type="signal peptide" evidence="1">
    <location>
        <begin position="1"/>
        <end position="22"/>
    </location>
</feature>
<accession>A0ABP9P3F8</accession>
<proteinExistence type="predicted"/>
<sequence length="256" mass="28450">MKTLHFLLALAAGIGAPHLAQAQSDTAHHRAIYSQINQQEKSLQRVTGTHRDDPLVFELTGWMEKGVLRKIVAKSNEDGAGTEEYYLENEKPLFVYSTYSRNHLSATPLRIENRLYFKEGEIFKWLTNDKDAGVLHGEDYAAEGERLTANCAAFVAALKSKGPAKAIAPTQVTEGVFAGIEEGDYAHWNMRTAAGKELSWFVLRPDATVEKVLENPKAFAGRKCKVTWKESTEDIPEVGGKMKVQQILSVEWTGGK</sequence>
<name>A0ABP9P3F8_9BACT</name>
<comment type="caution">
    <text evidence="2">The sequence shown here is derived from an EMBL/GenBank/DDBJ whole genome shotgun (WGS) entry which is preliminary data.</text>
</comment>
<evidence type="ECO:0008006" key="4">
    <source>
        <dbReference type="Google" id="ProtNLM"/>
    </source>
</evidence>
<keyword evidence="1" id="KW-0732">Signal</keyword>
<dbReference type="EMBL" id="BAABIA010000004">
    <property type="protein sequence ID" value="GAA5139920.1"/>
    <property type="molecule type" value="Genomic_DNA"/>
</dbReference>
<organism evidence="2 3">
    <name type="scientific">Prosthecobacter algae</name>
    <dbReference type="NCBI Taxonomy" id="1144682"/>
    <lineage>
        <taxon>Bacteria</taxon>
        <taxon>Pseudomonadati</taxon>
        <taxon>Verrucomicrobiota</taxon>
        <taxon>Verrucomicrobiia</taxon>
        <taxon>Verrucomicrobiales</taxon>
        <taxon>Verrucomicrobiaceae</taxon>
        <taxon>Prosthecobacter</taxon>
    </lineage>
</organism>
<keyword evidence="3" id="KW-1185">Reference proteome</keyword>
<reference evidence="3" key="1">
    <citation type="journal article" date="2019" name="Int. J. Syst. Evol. Microbiol.">
        <title>The Global Catalogue of Microorganisms (GCM) 10K type strain sequencing project: providing services to taxonomists for standard genome sequencing and annotation.</title>
        <authorList>
            <consortium name="The Broad Institute Genomics Platform"/>
            <consortium name="The Broad Institute Genome Sequencing Center for Infectious Disease"/>
            <person name="Wu L."/>
            <person name="Ma J."/>
        </authorList>
    </citation>
    <scope>NUCLEOTIDE SEQUENCE [LARGE SCALE GENOMIC DNA]</scope>
    <source>
        <strain evidence="3">JCM 18053</strain>
    </source>
</reference>
<evidence type="ECO:0000256" key="1">
    <source>
        <dbReference type="SAM" id="SignalP"/>
    </source>
</evidence>
<dbReference type="RefSeq" id="WP_345736381.1">
    <property type="nucleotide sequence ID" value="NZ_BAABIA010000004.1"/>
</dbReference>